<sequence length="90" mass="10959">MEFKNKTELLYFEKQRENFISKEMVEIHQNPFSCYWQMLKYLFNKKYRNLSKLYYNYSGGFYRQKDGIICATTISAVENVVEKKDIVIFI</sequence>
<name>A0A8S5S2B1_9CAUD</name>
<proteinExistence type="predicted"/>
<reference evidence="1" key="1">
    <citation type="journal article" date="2021" name="Proc. Natl. Acad. Sci. U.S.A.">
        <title>A Catalog of Tens of Thousands of Viruses from Human Metagenomes Reveals Hidden Associations with Chronic Diseases.</title>
        <authorList>
            <person name="Tisza M.J."/>
            <person name="Buck C.B."/>
        </authorList>
    </citation>
    <scope>NUCLEOTIDE SEQUENCE</scope>
    <source>
        <strain evidence="1">CtCIv11</strain>
    </source>
</reference>
<accession>A0A8S5S2B1</accession>
<protein>
    <submittedName>
        <fullName evidence="1">Uncharacterized protein</fullName>
    </submittedName>
</protein>
<organism evidence="1">
    <name type="scientific">Siphoviridae sp. ctCIv11</name>
    <dbReference type="NCBI Taxonomy" id="2827806"/>
    <lineage>
        <taxon>Viruses</taxon>
        <taxon>Duplodnaviria</taxon>
        <taxon>Heunggongvirae</taxon>
        <taxon>Uroviricota</taxon>
        <taxon>Caudoviricetes</taxon>
    </lineage>
</organism>
<evidence type="ECO:0000313" key="1">
    <source>
        <dbReference type="EMBL" id="DAF44947.1"/>
    </source>
</evidence>
<dbReference type="EMBL" id="BK032513">
    <property type="protein sequence ID" value="DAF44947.1"/>
    <property type="molecule type" value="Genomic_DNA"/>
</dbReference>